<feature type="transmembrane region" description="Helical" evidence="7">
    <location>
        <begin position="255"/>
        <end position="275"/>
    </location>
</feature>
<dbReference type="Pfam" id="PF07690">
    <property type="entry name" value="MFS_1"/>
    <property type="match status" value="1"/>
</dbReference>
<gene>
    <name evidence="8" type="ORF">KIPB_010087</name>
</gene>
<keyword evidence="5 7" id="KW-0472">Membrane</keyword>
<dbReference type="InterPro" id="IPR011701">
    <property type="entry name" value="MFS"/>
</dbReference>
<evidence type="ECO:0000256" key="1">
    <source>
        <dbReference type="ARBA" id="ARBA00004651"/>
    </source>
</evidence>
<dbReference type="PANTHER" id="PTHR43124:SF3">
    <property type="entry name" value="CHLORAMPHENICOL EFFLUX PUMP RV0191"/>
    <property type="match status" value="1"/>
</dbReference>
<keyword evidence="4 7" id="KW-1133">Transmembrane helix</keyword>
<feature type="transmembrane region" description="Helical" evidence="7">
    <location>
        <begin position="306"/>
        <end position="331"/>
    </location>
</feature>
<feature type="transmembrane region" description="Helical" evidence="7">
    <location>
        <begin position="58"/>
        <end position="81"/>
    </location>
</feature>
<evidence type="ECO:0000256" key="2">
    <source>
        <dbReference type="ARBA" id="ARBA00022475"/>
    </source>
</evidence>
<keyword evidence="2" id="KW-1003">Cell membrane</keyword>
<organism evidence="8 9">
    <name type="scientific">Kipferlia bialata</name>
    <dbReference type="NCBI Taxonomy" id="797122"/>
    <lineage>
        <taxon>Eukaryota</taxon>
        <taxon>Metamonada</taxon>
        <taxon>Carpediemonas-like organisms</taxon>
        <taxon>Kipferlia</taxon>
    </lineage>
</organism>
<comment type="caution">
    <text evidence="8">The sequence shown here is derived from an EMBL/GenBank/DDBJ whole genome shotgun (WGS) entry which is preliminary data.</text>
</comment>
<evidence type="ECO:0000313" key="9">
    <source>
        <dbReference type="Proteomes" id="UP000265618"/>
    </source>
</evidence>
<dbReference type="SUPFAM" id="SSF103473">
    <property type="entry name" value="MFS general substrate transporter"/>
    <property type="match status" value="1"/>
</dbReference>
<feature type="transmembrane region" description="Helical" evidence="7">
    <location>
        <begin position="282"/>
        <end position="300"/>
    </location>
</feature>
<feature type="transmembrane region" description="Helical" evidence="7">
    <location>
        <begin position="93"/>
        <end position="116"/>
    </location>
</feature>
<dbReference type="EMBL" id="BDIP01003629">
    <property type="protein sequence ID" value="GIQ87940.1"/>
    <property type="molecule type" value="Genomic_DNA"/>
</dbReference>
<dbReference type="Proteomes" id="UP000265618">
    <property type="component" value="Unassembled WGS sequence"/>
</dbReference>
<dbReference type="InterPro" id="IPR036259">
    <property type="entry name" value="MFS_trans_sf"/>
</dbReference>
<comment type="subcellular location">
    <subcellularLocation>
        <location evidence="1">Cell membrane</location>
        <topology evidence="1">Multi-pass membrane protein</topology>
    </subcellularLocation>
</comment>
<evidence type="ECO:0000256" key="4">
    <source>
        <dbReference type="ARBA" id="ARBA00022989"/>
    </source>
</evidence>
<feature type="compositionally biased region" description="Acidic residues" evidence="6">
    <location>
        <begin position="170"/>
        <end position="181"/>
    </location>
</feature>
<proteinExistence type="predicted"/>
<reference evidence="8 9" key="1">
    <citation type="journal article" date="2018" name="PLoS ONE">
        <title>The draft genome of Kipferlia bialata reveals reductive genome evolution in fornicate parasites.</title>
        <authorList>
            <person name="Tanifuji G."/>
            <person name="Takabayashi S."/>
            <person name="Kume K."/>
            <person name="Takagi M."/>
            <person name="Nakayama T."/>
            <person name="Kamikawa R."/>
            <person name="Inagaki Y."/>
            <person name="Hashimoto T."/>
        </authorList>
    </citation>
    <scope>NUCLEOTIDE SEQUENCE [LARGE SCALE GENOMIC DNA]</scope>
    <source>
        <strain evidence="8">NY0173</strain>
    </source>
</reference>
<dbReference type="AlphaFoldDB" id="A0A9K3D583"/>
<name>A0A9K3D583_9EUKA</name>
<feature type="compositionally biased region" description="Low complexity" evidence="6">
    <location>
        <begin position="400"/>
        <end position="416"/>
    </location>
</feature>
<feature type="transmembrane region" description="Helical" evidence="7">
    <location>
        <begin position="33"/>
        <end position="52"/>
    </location>
</feature>
<feature type="transmembrane region" description="Helical" evidence="7">
    <location>
        <begin position="370"/>
        <end position="388"/>
    </location>
</feature>
<dbReference type="GO" id="GO:0022857">
    <property type="term" value="F:transmembrane transporter activity"/>
    <property type="evidence" value="ECO:0007669"/>
    <property type="project" value="InterPro"/>
</dbReference>
<evidence type="ECO:0000256" key="7">
    <source>
        <dbReference type="SAM" id="Phobius"/>
    </source>
</evidence>
<feature type="compositionally biased region" description="Acidic residues" evidence="6">
    <location>
        <begin position="194"/>
        <end position="209"/>
    </location>
</feature>
<evidence type="ECO:0000256" key="3">
    <source>
        <dbReference type="ARBA" id="ARBA00022692"/>
    </source>
</evidence>
<feature type="transmembrane region" description="Helical" evidence="7">
    <location>
        <begin position="343"/>
        <end position="364"/>
    </location>
</feature>
<feature type="region of interest" description="Disordered" evidence="6">
    <location>
        <begin position="394"/>
        <end position="416"/>
    </location>
</feature>
<evidence type="ECO:0000256" key="5">
    <source>
        <dbReference type="ARBA" id="ARBA00023136"/>
    </source>
</evidence>
<feature type="region of interest" description="Disordered" evidence="6">
    <location>
        <begin position="170"/>
        <end position="209"/>
    </location>
</feature>
<evidence type="ECO:0000256" key="6">
    <source>
        <dbReference type="SAM" id="MobiDB-lite"/>
    </source>
</evidence>
<keyword evidence="3 7" id="KW-0812">Transmembrane</keyword>
<dbReference type="Gene3D" id="1.20.1250.20">
    <property type="entry name" value="MFS general substrate transporter like domains"/>
    <property type="match status" value="1"/>
</dbReference>
<dbReference type="GO" id="GO:0005886">
    <property type="term" value="C:plasma membrane"/>
    <property type="evidence" value="ECO:0007669"/>
    <property type="project" value="UniProtKB-SubCell"/>
</dbReference>
<feature type="non-terminal residue" evidence="8">
    <location>
        <position position="1"/>
    </location>
</feature>
<keyword evidence="9" id="KW-1185">Reference proteome</keyword>
<dbReference type="PANTHER" id="PTHR43124">
    <property type="entry name" value="PURINE EFFLUX PUMP PBUE"/>
    <property type="match status" value="1"/>
</dbReference>
<dbReference type="InterPro" id="IPR050189">
    <property type="entry name" value="MFS_Efflux_Transporters"/>
</dbReference>
<protein>
    <submittedName>
        <fullName evidence="8">Major facilitator superfamily protein</fullName>
    </submittedName>
</protein>
<evidence type="ECO:0000313" key="8">
    <source>
        <dbReference type="EMBL" id="GIQ87940.1"/>
    </source>
</evidence>
<feature type="compositionally biased region" description="Basic and acidic residues" evidence="6">
    <location>
        <begin position="182"/>
        <end position="193"/>
    </location>
</feature>
<sequence>WLTVSGSIYCLAVFMMAFVSPAIIKRSRKHEQALLYWCCLAFCLFGFMPVFTDNFWVLFFWRFVIGFPAGLAFPVLLDMIGHTYESPEARQKVMNWASLSFSFQGLVYNLIAGFVARENYKYVFLVMLVILPIMGYALVVGPILEPEEGEGEEEEEGDGSDAFAVLAEGETEAVEGTETEGEGERETEAKDEPEVVEVPPEVEAETETEDVVPPFPLLAALWNAWLHTMSQGVWYMFIVLSSLHLVDDLEIEDSLMAGIAGAFCTVGMMLGAMLVSPVKRGCKGFAGPVFFGVQAVGTFLTSTNHLYLVLGGASLVGIGTGANLALLLAVASSFHKSHRPTVSSLYVGMQNFGMVGLPSTVALFPSPGDTLFFGGLLSTATCLIWTGVECRNRAREGKDTSTPTPTQSTTESEGTV</sequence>
<feature type="transmembrane region" description="Helical" evidence="7">
    <location>
        <begin position="6"/>
        <end position="24"/>
    </location>
</feature>
<feature type="transmembrane region" description="Helical" evidence="7">
    <location>
        <begin position="122"/>
        <end position="144"/>
    </location>
</feature>
<accession>A0A9K3D583</accession>